<dbReference type="RefSeq" id="WP_039355762.1">
    <property type="nucleotide sequence ID" value="NZ_JSAN01000011.1"/>
</dbReference>
<sequence>MHACTLILEDYRTIHIEGIYLSLDQLEQLITREKMFDADAEVVKKLLNYKNFCFRFMPFHQK</sequence>
<name>A0A0C1JT93_9BACT</name>
<dbReference type="PATRIC" id="fig|362787.3.peg.48"/>
<organism evidence="1 2">
    <name type="scientific">Candidatus Protochlamydia amoebophila</name>
    <dbReference type="NCBI Taxonomy" id="362787"/>
    <lineage>
        <taxon>Bacteria</taxon>
        <taxon>Pseudomonadati</taxon>
        <taxon>Chlamydiota</taxon>
        <taxon>Chlamydiia</taxon>
        <taxon>Parachlamydiales</taxon>
        <taxon>Parachlamydiaceae</taxon>
        <taxon>Candidatus Protochlamydia</taxon>
    </lineage>
</organism>
<dbReference type="Proteomes" id="UP000031465">
    <property type="component" value="Unassembled WGS sequence"/>
</dbReference>
<evidence type="ECO:0000313" key="2">
    <source>
        <dbReference type="Proteomes" id="UP000031465"/>
    </source>
</evidence>
<accession>A0A0C1JT93</accession>
<proteinExistence type="predicted"/>
<dbReference type="EMBL" id="JSAN01000011">
    <property type="protein sequence ID" value="KIC74325.1"/>
    <property type="molecule type" value="Genomic_DNA"/>
</dbReference>
<protein>
    <submittedName>
        <fullName evidence="1">Uncharacterized protein</fullName>
    </submittedName>
</protein>
<gene>
    <name evidence="1" type="ORF">DB44_AL00190</name>
</gene>
<evidence type="ECO:0000313" key="1">
    <source>
        <dbReference type="EMBL" id="KIC74325.1"/>
    </source>
</evidence>
<comment type="caution">
    <text evidence="1">The sequence shown here is derived from an EMBL/GenBank/DDBJ whole genome shotgun (WGS) entry which is preliminary data.</text>
</comment>
<dbReference type="AlphaFoldDB" id="A0A0C1JT93"/>
<reference evidence="1 2" key="1">
    <citation type="journal article" date="2014" name="Mol. Biol. Evol.">
        <title>Massive expansion of Ubiquitination-related gene families within the Chlamydiae.</title>
        <authorList>
            <person name="Domman D."/>
            <person name="Collingro A."/>
            <person name="Lagkouvardos I."/>
            <person name="Gehre L."/>
            <person name="Weinmaier T."/>
            <person name="Rattei T."/>
            <person name="Subtil A."/>
            <person name="Horn M."/>
        </authorList>
    </citation>
    <scope>NUCLEOTIDE SEQUENCE [LARGE SCALE GENOMIC DNA]</scope>
    <source>
        <strain evidence="1 2">EI2</strain>
    </source>
</reference>